<dbReference type="GO" id="GO:0000976">
    <property type="term" value="F:transcription cis-regulatory region binding"/>
    <property type="evidence" value="ECO:0007669"/>
    <property type="project" value="TreeGrafter"/>
</dbReference>
<dbReference type="AlphaFoldDB" id="A0A8K0SVV8"/>
<keyword evidence="1" id="KW-0677">Repeat</keyword>
<dbReference type="GO" id="GO:0045944">
    <property type="term" value="P:positive regulation of transcription by RNA polymerase II"/>
    <property type="evidence" value="ECO:0007669"/>
    <property type="project" value="TreeGrafter"/>
</dbReference>
<evidence type="ECO:0000256" key="2">
    <source>
        <dbReference type="ARBA" id="ARBA00023043"/>
    </source>
</evidence>
<dbReference type="InterPro" id="IPR050663">
    <property type="entry name" value="Ankyrin-SOCS_Box"/>
</dbReference>
<keyword evidence="6" id="KW-1185">Reference proteome</keyword>
<name>A0A8K0SVV8_9HYPO</name>
<dbReference type="InterPro" id="IPR002110">
    <property type="entry name" value="Ankyrin_rpt"/>
</dbReference>
<dbReference type="Gene3D" id="1.25.40.20">
    <property type="entry name" value="Ankyrin repeat-containing domain"/>
    <property type="match status" value="1"/>
</dbReference>
<evidence type="ECO:0000313" key="5">
    <source>
        <dbReference type="EMBL" id="KAH7322852.1"/>
    </source>
</evidence>
<dbReference type="SMART" id="SM00248">
    <property type="entry name" value="ANK"/>
    <property type="match status" value="6"/>
</dbReference>
<dbReference type="SUPFAM" id="SSF48403">
    <property type="entry name" value="Ankyrin repeat"/>
    <property type="match status" value="1"/>
</dbReference>
<dbReference type="Pfam" id="PF12796">
    <property type="entry name" value="Ank_2"/>
    <property type="match status" value="1"/>
</dbReference>
<sequence length="421" mass="46218">MEQDASPMLSSLISESQHDPGSTVIASKAPFPAELLLMIFHNVDDKDLLSVALSSKAVHDEAITVLFERDSQRPHTETGEPPKVPVWAVYNDMMPTMKRALLHGGAKAINERGHARLGNHTEPFTPLCYAAWVGKMEFVKLFLEHGARIEEAEHIPTTELMTIPLLASVEMTALGMALMQGHTETAELLLAKGASVEVGWEYTQGNVTSLAYNALHAAALHDNGDMIERLVREFGCSVTDISTTYQGHLLPIHWAIFTAQGAVNVQRLVSLGADVNARVGVFEDGTPLHWAIHGIPMFRNDNTTRATAAALLAAGADINALDRQRNSPLSMAVYLFQGPIVSFLLNWGADVHAGHDETLVRAMELIPRYPVEREVRRCFRLMLGAGAALPEQAVEMAWEMGDDEDFSEMLLAYYSPQEGDE</sequence>
<organism evidence="5 6">
    <name type="scientific">Stachybotrys elegans</name>
    <dbReference type="NCBI Taxonomy" id="80388"/>
    <lineage>
        <taxon>Eukaryota</taxon>
        <taxon>Fungi</taxon>
        <taxon>Dikarya</taxon>
        <taxon>Ascomycota</taxon>
        <taxon>Pezizomycotina</taxon>
        <taxon>Sordariomycetes</taxon>
        <taxon>Hypocreomycetidae</taxon>
        <taxon>Hypocreales</taxon>
        <taxon>Stachybotryaceae</taxon>
        <taxon>Stachybotrys</taxon>
    </lineage>
</organism>
<evidence type="ECO:0000256" key="1">
    <source>
        <dbReference type="ARBA" id="ARBA00022737"/>
    </source>
</evidence>
<protein>
    <submittedName>
        <fullName evidence="5">Ankyrin repeat-containing domain protein</fullName>
    </submittedName>
</protein>
<keyword evidence="2 3" id="KW-0040">ANK repeat</keyword>
<dbReference type="GO" id="GO:0005634">
    <property type="term" value="C:nucleus"/>
    <property type="evidence" value="ECO:0007669"/>
    <property type="project" value="TreeGrafter"/>
</dbReference>
<dbReference type="PROSITE" id="PS50088">
    <property type="entry name" value="ANK_REPEAT"/>
    <property type="match status" value="1"/>
</dbReference>
<dbReference type="EMBL" id="JAGPNK010000004">
    <property type="protein sequence ID" value="KAH7322852.1"/>
    <property type="molecule type" value="Genomic_DNA"/>
</dbReference>
<dbReference type="CDD" id="cd09917">
    <property type="entry name" value="F-box_SF"/>
    <property type="match status" value="1"/>
</dbReference>
<gene>
    <name evidence="5" type="ORF">B0I35DRAFT_459055</name>
</gene>
<feature type="repeat" description="ANK" evidence="3">
    <location>
        <begin position="122"/>
        <end position="154"/>
    </location>
</feature>
<dbReference type="Proteomes" id="UP000813444">
    <property type="component" value="Unassembled WGS sequence"/>
</dbReference>
<dbReference type="Pfam" id="PF00023">
    <property type="entry name" value="Ank"/>
    <property type="match status" value="1"/>
</dbReference>
<proteinExistence type="predicted"/>
<dbReference type="InterPro" id="IPR036770">
    <property type="entry name" value="Ankyrin_rpt-contain_sf"/>
</dbReference>
<evidence type="ECO:0000313" key="6">
    <source>
        <dbReference type="Proteomes" id="UP000813444"/>
    </source>
</evidence>
<reference evidence="5" key="1">
    <citation type="journal article" date="2021" name="Nat. Commun.">
        <title>Genetic determinants of endophytism in the Arabidopsis root mycobiome.</title>
        <authorList>
            <person name="Mesny F."/>
            <person name="Miyauchi S."/>
            <person name="Thiergart T."/>
            <person name="Pickel B."/>
            <person name="Atanasova L."/>
            <person name="Karlsson M."/>
            <person name="Huettel B."/>
            <person name="Barry K.W."/>
            <person name="Haridas S."/>
            <person name="Chen C."/>
            <person name="Bauer D."/>
            <person name="Andreopoulos W."/>
            <person name="Pangilinan J."/>
            <person name="LaButti K."/>
            <person name="Riley R."/>
            <person name="Lipzen A."/>
            <person name="Clum A."/>
            <person name="Drula E."/>
            <person name="Henrissat B."/>
            <person name="Kohler A."/>
            <person name="Grigoriev I.V."/>
            <person name="Martin F.M."/>
            <person name="Hacquard S."/>
        </authorList>
    </citation>
    <scope>NUCLEOTIDE SEQUENCE</scope>
    <source>
        <strain evidence="5">MPI-CAGE-CH-0235</strain>
    </source>
</reference>
<comment type="caution">
    <text evidence="5">The sequence shown here is derived from an EMBL/GenBank/DDBJ whole genome shotgun (WGS) entry which is preliminary data.</text>
</comment>
<dbReference type="PANTHER" id="PTHR24193">
    <property type="entry name" value="ANKYRIN REPEAT PROTEIN"/>
    <property type="match status" value="1"/>
</dbReference>
<evidence type="ECO:0000256" key="4">
    <source>
        <dbReference type="SAM" id="MobiDB-lite"/>
    </source>
</evidence>
<accession>A0A8K0SVV8</accession>
<dbReference type="PROSITE" id="PS50297">
    <property type="entry name" value="ANK_REP_REGION"/>
    <property type="match status" value="1"/>
</dbReference>
<dbReference type="PANTHER" id="PTHR24193:SF121">
    <property type="entry name" value="ADA2A-CONTAINING COMPLEX COMPONENT 3, ISOFORM D"/>
    <property type="match status" value="1"/>
</dbReference>
<feature type="region of interest" description="Disordered" evidence="4">
    <location>
        <begin position="1"/>
        <end position="21"/>
    </location>
</feature>
<evidence type="ECO:0000256" key="3">
    <source>
        <dbReference type="PROSITE-ProRule" id="PRU00023"/>
    </source>
</evidence>